<keyword evidence="4" id="KW-0326">Glycosidase</keyword>
<dbReference type="Gene3D" id="2.130.10.30">
    <property type="entry name" value="Regulator of chromosome condensation 1/beta-lactamase-inhibitor protein II"/>
    <property type="match status" value="2"/>
</dbReference>
<dbReference type="CDD" id="cd00063">
    <property type="entry name" value="FN3"/>
    <property type="match status" value="1"/>
</dbReference>
<protein>
    <submittedName>
        <fullName evidence="8">Alpha-tubulin suppressor-like RCC1 family protein/disulfide oxidoreductase YuzD</fullName>
    </submittedName>
</protein>
<dbReference type="SMART" id="SM00237">
    <property type="entry name" value="Calx_beta"/>
    <property type="match status" value="3"/>
</dbReference>
<feature type="chain" id="PRO_5030950374" evidence="6">
    <location>
        <begin position="37"/>
        <end position="837"/>
    </location>
</feature>
<gene>
    <name evidence="8" type="ORF">BJ993_001962</name>
</gene>
<dbReference type="PROSITE" id="PS50012">
    <property type="entry name" value="RCC1_3"/>
    <property type="match status" value="5"/>
</dbReference>
<evidence type="ECO:0000256" key="1">
    <source>
        <dbReference type="ARBA" id="ARBA00022729"/>
    </source>
</evidence>
<accession>A0A7Z0CNI7</accession>
<dbReference type="InterPro" id="IPR003961">
    <property type="entry name" value="FN3_dom"/>
</dbReference>
<dbReference type="GO" id="GO:0007154">
    <property type="term" value="P:cell communication"/>
    <property type="evidence" value="ECO:0007669"/>
    <property type="project" value="InterPro"/>
</dbReference>
<feature type="domain" description="Fibronectin type-III" evidence="7">
    <location>
        <begin position="404"/>
        <end position="493"/>
    </location>
</feature>
<feature type="signal peptide" evidence="6">
    <location>
        <begin position="1"/>
        <end position="36"/>
    </location>
</feature>
<dbReference type="GO" id="GO:0000272">
    <property type="term" value="P:polysaccharide catabolic process"/>
    <property type="evidence" value="ECO:0007669"/>
    <property type="project" value="UniProtKB-KW"/>
</dbReference>
<dbReference type="Gene3D" id="2.60.40.10">
    <property type="entry name" value="Immunoglobulins"/>
    <property type="match status" value="1"/>
</dbReference>
<sequence length="837" mass="84656">MNRSLSTRACRALATLVGALLLALASLTATTSPALADANEAGLAAGPSIRAQQSLISAGDGHTCSVVGTAATLWCWGDNTFGQLGNGTVTSSTTPVKVVGLSGVTAVSAGSQHTCALLGDGSARCWGRDNYGQLGVGLAPNGFSAVPVAPNGGFTFTAISVGTGFTCGTTVSQVFCWGRGTEGEIGNGGLSNVASPAPVAMPGPARALSAGNQHACAALQSGQAWCWGNNTQGQLGLGFASGPRLPQQLGIQNVEAISAGALHTCALAEGVSKCWGSNSDGQLGTGSFNSVPFPTTTANSPSLDQTISAGGAHTCSRVSNQVRCWGRNQEGQRGVPNLSDTSIATAIPTYAGEIPVVSTGTAHTCVRFANGRVDCFGFNQQGQLGNGTTTHSSTPVRALGVPGTPGGASASVVAYGTIKVSWSAPASTGNIPLDHYRIYDTEGTLSRLVPAGQTSETLSALPSGQTYNLRIVAVNELGEGQPAQLTAITTPTQPVILVDDVSYAEGNSGTKNMTFTLTRSGPVGATSSVKAATQNGTAVASGDYTAKAATTISFAAGQVSRTFVVSTKGDLLAEDDESFNVVLFSPVGAQVYDTTAVGTLVNDDPGGKPVYSISGASTVEGDAGTKNLTFTITRSGSTAVAGSVQYYTQALSGQATPTTDYTTKAVTTMSFPVGAVTKTFTVAIKGDYVAESDEYFQVVLKNPVNGSLATIPFDYGQIVNDDSSATPSISINDVSVVEGDSLTKNVTFTVTRSGNLAGTTAFKYATQDGTAIAPGDYTAKALTSLSFTAGQTSKTLTVTIKGDTVVEPDELFSVVLSAVTGGTIGDGTGTATITNDD</sequence>
<evidence type="ECO:0000313" key="9">
    <source>
        <dbReference type="Proteomes" id="UP000562045"/>
    </source>
</evidence>
<evidence type="ECO:0000256" key="4">
    <source>
        <dbReference type="ARBA" id="ARBA00023295"/>
    </source>
</evidence>
<proteinExistence type="predicted"/>
<comment type="caution">
    <text evidence="8">The sequence shown here is derived from an EMBL/GenBank/DDBJ whole genome shotgun (WGS) entry which is preliminary data.</text>
</comment>
<evidence type="ECO:0000256" key="6">
    <source>
        <dbReference type="SAM" id="SignalP"/>
    </source>
</evidence>
<organism evidence="8 9">
    <name type="scientific">Nocardioides aromaticivorans</name>
    <dbReference type="NCBI Taxonomy" id="200618"/>
    <lineage>
        <taxon>Bacteria</taxon>
        <taxon>Bacillati</taxon>
        <taxon>Actinomycetota</taxon>
        <taxon>Actinomycetes</taxon>
        <taxon>Propionibacteriales</taxon>
        <taxon>Nocardioidaceae</taxon>
        <taxon>Nocardioides</taxon>
    </lineage>
</organism>
<dbReference type="Gene3D" id="2.60.40.2030">
    <property type="match status" value="3"/>
</dbReference>
<evidence type="ECO:0000313" key="8">
    <source>
        <dbReference type="EMBL" id="NYI44882.1"/>
    </source>
</evidence>
<dbReference type="PRINTS" id="PR00633">
    <property type="entry name" value="RCCNDNSATION"/>
</dbReference>
<dbReference type="Pfam" id="PF13540">
    <property type="entry name" value="RCC1_2"/>
    <property type="match status" value="2"/>
</dbReference>
<keyword evidence="5" id="KW-0119">Carbohydrate metabolism</keyword>
<dbReference type="Proteomes" id="UP000562045">
    <property type="component" value="Unassembled WGS sequence"/>
</dbReference>
<keyword evidence="2" id="KW-0677">Repeat</keyword>
<name>A0A7Z0CNI7_9ACTN</name>
<dbReference type="PANTHER" id="PTHR45622:SF70">
    <property type="entry name" value="SECRETION-REGULATING GUANINE NUCLEOTIDE EXCHANGE FACTOR"/>
    <property type="match status" value="1"/>
</dbReference>
<dbReference type="InterPro" id="IPR036116">
    <property type="entry name" value="FN3_sf"/>
</dbReference>
<dbReference type="GO" id="GO:0005737">
    <property type="term" value="C:cytoplasm"/>
    <property type="evidence" value="ECO:0007669"/>
    <property type="project" value="TreeGrafter"/>
</dbReference>
<dbReference type="InterPro" id="IPR013783">
    <property type="entry name" value="Ig-like_fold"/>
</dbReference>
<dbReference type="SUPFAM" id="SSF49265">
    <property type="entry name" value="Fibronectin type III"/>
    <property type="match status" value="1"/>
</dbReference>
<dbReference type="Pfam" id="PF00041">
    <property type="entry name" value="fn3"/>
    <property type="match status" value="1"/>
</dbReference>
<keyword evidence="3" id="KW-0106">Calcium</keyword>
<dbReference type="GO" id="GO:0016798">
    <property type="term" value="F:hydrolase activity, acting on glycosyl bonds"/>
    <property type="evidence" value="ECO:0007669"/>
    <property type="project" value="UniProtKB-KW"/>
</dbReference>
<keyword evidence="1 6" id="KW-0732">Signal</keyword>
<keyword evidence="5" id="KW-0624">Polysaccharide degradation</keyword>
<dbReference type="Pfam" id="PF03160">
    <property type="entry name" value="Calx-beta"/>
    <property type="match status" value="3"/>
</dbReference>
<dbReference type="SMART" id="SM00060">
    <property type="entry name" value="FN3"/>
    <property type="match status" value="1"/>
</dbReference>
<dbReference type="SUPFAM" id="SSF50985">
    <property type="entry name" value="RCC1/BLIP-II"/>
    <property type="match status" value="1"/>
</dbReference>
<dbReference type="RefSeq" id="WP_179648617.1">
    <property type="nucleotide sequence ID" value="NZ_JACBZM010000001.1"/>
</dbReference>
<dbReference type="InterPro" id="IPR051709">
    <property type="entry name" value="Ub-ligase/GTPase-reg"/>
</dbReference>
<dbReference type="InterPro" id="IPR003644">
    <property type="entry name" value="Calx_beta"/>
</dbReference>
<dbReference type="InterPro" id="IPR038081">
    <property type="entry name" value="CalX-like_sf"/>
</dbReference>
<dbReference type="PROSITE" id="PS50853">
    <property type="entry name" value="FN3"/>
    <property type="match status" value="1"/>
</dbReference>
<dbReference type="EMBL" id="JACBZM010000001">
    <property type="protein sequence ID" value="NYI44882.1"/>
    <property type="molecule type" value="Genomic_DNA"/>
</dbReference>
<dbReference type="InterPro" id="IPR000408">
    <property type="entry name" value="Reg_chr_condens"/>
</dbReference>
<evidence type="ECO:0000256" key="3">
    <source>
        <dbReference type="ARBA" id="ARBA00022837"/>
    </source>
</evidence>
<dbReference type="Pfam" id="PF00415">
    <property type="entry name" value="RCC1"/>
    <property type="match status" value="2"/>
</dbReference>
<dbReference type="InterPro" id="IPR009091">
    <property type="entry name" value="RCC1/BLIP-II"/>
</dbReference>
<dbReference type="GO" id="GO:0016020">
    <property type="term" value="C:membrane"/>
    <property type="evidence" value="ECO:0007669"/>
    <property type="project" value="InterPro"/>
</dbReference>
<reference evidence="8 9" key="1">
    <citation type="submission" date="2020-07" db="EMBL/GenBank/DDBJ databases">
        <title>Sequencing the genomes of 1000 actinobacteria strains.</title>
        <authorList>
            <person name="Klenk H.-P."/>
        </authorList>
    </citation>
    <scope>NUCLEOTIDE SEQUENCE [LARGE SCALE GENOMIC DNA]</scope>
    <source>
        <strain evidence="8 9">DSM 15131</strain>
    </source>
</reference>
<evidence type="ECO:0000256" key="2">
    <source>
        <dbReference type="ARBA" id="ARBA00022737"/>
    </source>
</evidence>
<dbReference type="AlphaFoldDB" id="A0A7Z0CNI7"/>
<keyword evidence="4" id="KW-0378">Hydrolase</keyword>
<evidence type="ECO:0000259" key="7">
    <source>
        <dbReference type="PROSITE" id="PS50853"/>
    </source>
</evidence>
<dbReference type="PANTHER" id="PTHR45622">
    <property type="entry name" value="UBIQUITIN-PROTEIN LIGASE E3A-RELATED"/>
    <property type="match status" value="1"/>
</dbReference>
<evidence type="ECO:0000256" key="5">
    <source>
        <dbReference type="ARBA" id="ARBA00023326"/>
    </source>
</evidence>
<dbReference type="SUPFAM" id="SSF141072">
    <property type="entry name" value="CalX-like"/>
    <property type="match status" value="3"/>
</dbReference>